<dbReference type="SUPFAM" id="SSF55729">
    <property type="entry name" value="Acyl-CoA N-acyltransferases (Nat)"/>
    <property type="match status" value="1"/>
</dbReference>
<dbReference type="EMBL" id="LBQB01000001">
    <property type="protein sequence ID" value="KKP70368.1"/>
    <property type="molecule type" value="Genomic_DNA"/>
</dbReference>
<evidence type="ECO:0000313" key="2">
    <source>
        <dbReference type="EMBL" id="KKP70368.1"/>
    </source>
</evidence>
<sequence>MDGVKFLHGMQIPPEHHLRIAEEVSRMTREYQGIMLVKAPAEIMPQLKKEATVAAVIERPEGLELVGFVTLWDLKVEGVLELGTLGVFSQYQGLGIGTELVRIALTLNGKHRIIATAKTSKAITALIHGGMAMWDFTSLPLAIRATTCCCSGELGVDCTKADGACRLLKANWSKKT</sequence>
<proteinExistence type="predicted"/>
<gene>
    <name evidence="2" type="ORF">UR67_C0001G0277</name>
</gene>
<dbReference type="Gene3D" id="3.40.630.30">
    <property type="match status" value="1"/>
</dbReference>
<organism evidence="2 3">
    <name type="scientific">candidate division CPR3 bacterium GW2011_GWF2_35_18</name>
    <dbReference type="NCBI Taxonomy" id="1618350"/>
    <lineage>
        <taxon>Bacteria</taxon>
        <taxon>Bacteria division CPR3</taxon>
    </lineage>
</organism>
<protein>
    <recommendedName>
        <fullName evidence="1">N-acetyltransferase domain-containing protein</fullName>
    </recommendedName>
</protein>
<name>A0A0G0BLR3_UNCC3</name>
<dbReference type="InterPro" id="IPR016181">
    <property type="entry name" value="Acyl_CoA_acyltransferase"/>
</dbReference>
<evidence type="ECO:0000259" key="1">
    <source>
        <dbReference type="Pfam" id="PF00583"/>
    </source>
</evidence>
<dbReference type="GO" id="GO:0016747">
    <property type="term" value="F:acyltransferase activity, transferring groups other than amino-acyl groups"/>
    <property type="evidence" value="ECO:0007669"/>
    <property type="project" value="InterPro"/>
</dbReference>
<dbReference type="CDD" id="cd04301">
    <property type="entry name" value="NAT_SF"/>
    <property type="match status" value="1"/>
</dbReference>
<reference evidence="2 3" key="1">
    <citation type="journal article" date="2015" name="Nature">
        <title>rRNA introns, odd ribosomes, and small enigmatic genomes across a large radiation of phyla.</title>
        <authorList>
            <person name="Brown C.T."/>
            <person name="Hug L.A."/>
            <person name="Thomas B.C."/>
            <person name="Sharon I."/>
            <person name="Castelle C.J."/>
            <person name="Singh A."/>
            <person name="Wilkins M.J."/>
            <person name="Williams K.H."/>
            <person name="Banfield J.F."/>
        </authorList>
    </citation>
    <scope>NUCLEOTIDE SEQUENCE [LARGE SCALE GENOMIC DNA]</scope>
</reference>
<dbReference type="STRING" id="1618350.UR67_C0001G0277"/>
<dbReference type="Proteomes" id="UP000034581">
    <property type="component" value="Unassembled WGS sequence"/>
</dbReference>
<dbReference type="Pfam" id="PF00583">
    <property type="entry name" value="Acetyltransf_1"/>
    <property type="match status" value="1"/>
</dbReference>
<evidence type="ECO:0000313" key="3">
    <source>
        <dbReference type="Proteomes" id="UP000034581"/>
    </source>
</evidence>
<feature type="domain" description="N-acetyltransferase" evidence="1">
    <location>
        <begin position="59"/>
        <end position="106"/>
    </location>
</feature>
<comment type="caution">
    <text evidence="2">The sequence shown here is derived from an EMBL/GenBank/DDBJ whole genome shotgun (WGS) entry which is preliminary data.</text>
</comment>
<dbReference type="AlphaFoldDB" id="A0A0G0BLR3"/>
<dbReference type="InterPro" id="IPR000182">
    <property type="entry name" value="GNAT_dom"/>
</dbReference>
<accession>A0A0G0BLR3</accession>